<dbReference type="Proteomes" id="UP001163603">
    <property type="component" value="Chromosome 7"/>
</dbReference>
<evidence type="ECO:0000313" key="1">
    <source>
        <dbReference type="EMBL" id="KAJ0033935.1"/>
    </source>
</evidence>
<accession>A0ACC0YA13</accession>
<name>A0ACC0YA13_9ROSI</name>
<reference evidence="2" key="1">
    <citation type="journal article" date="2023" name="G3 (Bethesda)">
        <title>Genome assembly and association tests identify interacting loci associated with vigor, precocity, and sex in interspecific pistachio rootstocks.</title>
        <authorList>
            <person name="Palmer W."/>
            <person name="Jacygrad E."/>
            <person name="Sagayaradj S."/>
            <person name="Cavanaugh K."/>
            <person name="Han R."/>
            <person name="Bertier L."/>
            <person name="Beede B."/>
            <person name="Kafkas S."/>
            <person name="Golino D."/>
            <person name="Preece J."/>
            <person name="Michelmore R."/>
        </authorList>
    </citation>
    <scope>NUCLEOTIDE SEQUENCE [LARGE SCALE GENOMIC DNA]</scope>
</reference>
<comment type="caution">
    <text evidence="1">The sequence shown here is derived from an EMBL/GenBank/DDBJ whole genome shotgun (WGS) entry which is preliminary data.</text>
</comment>
<sequence>MCAACGHISCFWCVFNAMNVWHESHCPVCRHPYNHFPSICQLLHFVLSKLYPLTYKRREREVGEEENKRGHFSPQFDCYLFGSNPSKAFENVGNTLHSPSHQQESHCSGEEMSSSVLNLLEMTVECGNDTCKPATSSERSEATPNATIQECNLVGNNIENKSLNQISVDDLSCAACEKMLFQPVVLNCGHVYCESCIIIPEGGNFRCPVCQSLQPDGLPNVCLILKHFLEEQFPALYAERGKALLKQTNCSRQQHSSRTSPFPKNAYSSRWSSSGPKVHVGVGCDLCGMSPIKGERYKCKDCKESIGFDLCENCHNNPVKIPGRFNQQHKPEHKLELIQPAGISDPLYRTNSELSDDEGSDAPENQDSVSHALISSADVPHHQEDDNNDLEDASSPYIVSVDVSMHEEDDSYDNPQSDLT</sequence>
<protein>
    <submittedName>
        <fullName evidence="1">Uncharacterized protein</fullName>
    </submittedName>
</protein>
<organism evidence="1 2">
    <name type="scientific">Pistacia integerrima</name>
    <dbReference type="NCBI Taxonomy" id="434235"/>
    <lineage>
        <taxon>Eukaryota</taxon>
        <taxon>Viridiplantae</taxon>
        <taxon>Streptophyta</taxon>
        <taxon>Embryophyta</taxon>
        <taxon>Tracheophyta</taxon>
        <taxon>Spermatophyta</taxon>
        <taxon>Magnoliopsida</taxon>
        <taxon>eudicotyledons</taxon>
        <taxon>Gunneridae</taxon>
        <taxon>Pentapetalae</taxon>
        <taxon>rosids</taxon>
        <taxon>malvids</taxon>
        <taxon>Sapindales</taxon>
        <taxon>Anacardiaceae</taxon>
        <taxon>Pistacia</taxon>
    </lineage>
</organism>
<keyword evidence="2" id="KW-1185">Reference proteome</keyword>
<dbReference type="EMBL" id="CM047742">
    <property type="protein sequence ID" value="KAJ0033935.1"/>
    <property type="molecule type" value="Genomic_DNA"/>
</dbReference>
<evidence type="ECO:0000313" key="2">
    <source>
        <dbReference type="Proteomes" id="UP001163603"/>
    </source>
</evidence>
<gene>
    <name evidence="1" type="ORF">Pint_25400</name>
</gene>
<proteinExistence type="predicted"/>